<dbReference type="EMBL" id="KB405058">
    <property type="protein sequence ID" value="EMF57068.1"/>
    <property type="molecule type" value="Genomic_DNA"/>
</dbReference>
<proteinExistence type="inferred from homology"/>
<dbReference type="SUPFAM" id="SSF159127">
    <property type="entry name" value="HupF/HypC-like"/>
    <property type="match status" value="1"/>
</dbReference>
<organism evidence="2 3">
    <name type="scientific">Streptomyces bottropensis ATCC 25435</name>
    <dbReference type="NCBI Taxonomy" id="1054862"/>
    <lineage>
        <taxon>Bacteria</taxon>
        <taxon>Bacillati</taxon>
        <taxon>Actinomycetota</taxon>
        <taxon>Actinomycetes</taxon>
        <taxon>Kitasatosporales</taxon>
        <taxon>Streptomycetaceae</taxon>
        <taxon>Streptomyces</taxon>
    </lineage>
</organism>
<accession>M3F629</accession>
<dbReference type="PANTHER" id="PTHR35177">
    <property type="entry name" value="HYDROGENASE MATURATION FACTOR HYBG"/>
    <property type="match status" value="1"/>
</dbReference>
<evidence type="ECO:0000313" key="3">
    <source>
        <dbReference type="Proteomes" id="UP000030760"/>
    </source>
</evidence>
<gene>
    <name evidence="2" type="ORF">SBD_1604</name>
</gene>
<dbReference type="Gene3D" id="2.30.30.140">
    <property type="match status" value="1"/>
</dbReference>
<dbReference type="GO" id="GO:0005506">
    <property type="term" value="F:iron ion binding"/>
    <property type="evidence" value="ECO:0007669"/>
    <property type="project" value="TreeGrafter"/>
</dbReference>
<name>M3F629_9ACTN</name>
<dbReference type="GO" id="GO:0051604">
    <property type="term" value="P:protein maturation"/>
    <property type="evidence" value="ECO:0007669"/>
    <property type="project" value="TreeGrafter"/>
</dbReference>
<reference evidence="3" key="1">
    <citation type="journal article" date="2013" name="Genome Announc.">
        <title>Draft Genome Sequence of Streptomyces bottropensis ATCC 25435, a Bottromycin-Producing Actinomycete.</title>
        <authorList>
            <person name="Zhang H."/>
            <person name="Zhou W."/>
            <person name="Zhuang Y."/>
            <person name="Liang X."/>
            <person name="Liu T."/>
        </authorList>
    </citation>
    <scope>NUCLEOTIDE SEQUENCE [LARGE SCALE GENOMIC DNA]</scope>
    <source>
        <strain evidence="3">ATCC 25435</strain>
    </source>
</reference>
<evidence type="ECO:0000256" key="1">
    <source>
        <dbReference type="ARBA" id="ARBA00006018"/>
    </source>
</evidence>
<dbReference type="Pfam" id="PF01455">
    <property type="entry name" value="HupF_HypC"/>
    <property type="match status" value="1"/>
</dbReference>
<dbReference type="InterPro" id="IPR001109">
    <property type="entry name" value="Hydrogenase_HupF/HypC"/>
</dbReference>
<dbReference type="PRINTS" id="PR00445">
    <property type="entry name" value="HUPFHYPC"/>
</dbReference>
<comment type="similarity">
    <text evidence="1">Belongs to the HupF/HypC family.</text>
</comment>
<sequence>MARADFAGEERRVCLAYLPDLAVGDHVMAHMGFALTKVDAETAAATIDLMREYGVLVGETAPEGAA</sequence>
<protein>
    <submittedName>
        <fullName evidence="2">Hydrogenase assembly chaperone HypC/HupF</fullName>
    </submittedName>
</protein>
<dbReference type="PANTHER" id="PTHR35177:SF2">
    <property type="entry name" value="HYDROGENASE MATURATION FACTOR HYBG"/>
    <property type="match status" value="1"/>
</dbReference>
<dbReference type="AlphaFoldDB" id="M3F629"/>
<dbReference type="GO" id="GO:1902670">
    <property type="term" value="F:carbon dioxide binding"/>
    <property type="evidence" value="ECO:0007669"/>
    <property type="project" value="TreeGrafter"/>
</dbReference>
<evidence type="ECO:0000313" key="2">
    <source>
        <dbReference type="EMBL" id="EMF57068.1"/>
    </source>
</evidence>
<dbReference type="Proteomes" id="UP000030760">
    <property type="component" value="Unassembled WGS sequence"/>
</dbReference>